<keyword evidence="6" id="KW-0378">Hydrolase</keyword>
<dbReference type="GO" id="GO:0004519">
    <property type="term" value="F:endonuclease activity"/>
    <property type="evidence" value="ECO:0007669"/>
    <property type="project" value="UniProtKB-KW"/>
</dbReference>
<dbReference type="SUPFAM" id="SSF55486">
    <property type="entry name" value="Metalloproteases ('zincins'), catalytic domain"/>
    <property type="match status" value="1"/>
</dbReference>
<dbReference type="InterPro" id="IPR002036">
    <property type="entry name" value="YbeY"/>
</dbReference>
<reference evidence="8" key="1">
    <citation type="submission" date="2018-05" db="EMBL/GenBank/DDBJ databases">
        <authorList>
            <person name="Lanie J.A."/>
            <person name="Ng W.-L."/>
            <person name="Kazmierczak K.M."/>
            <person name="Andrzejewski T.M."/>
            <person name="Davidsen T.M."/>
            <person name="Wayne K.J."/>
            <person name="Tettelin H."/>
            <person name="Glass J.I."/>
            <person name="Rusch D."/>
            <person name="Podicherti R."/>
            <person name="Tsui H.-C.T."/>
            <person name="Winkler M.E."/>
        </authorList>
    </citation>
    <scope>NUCLEOTIDE SEQUENCE</scope>
</reference>
<dbReference type="GO" id="GO:0046872">
    <property type="term" value="F:metal ion binding"/>
    <property type="evidence" value="ECO:0007669"/>
    <property type="project" value="UniProtKB-KW"/>
</dbReference>
<accession>A0A381PUR8</accession>
<feature type="non-terminal residue" evidence="8">
    <location>
        <position position="1"/>
    </location>
</feature>
<name>A0A381PUR8_9ZZZZ</name>
<evidence type="ECO:0000256" key="1">
    <source>
        <dbReference type="ARBA" id="ARBA00001947"/>
    </source>
</evidence>
<evidence type="ECO:0000256" key="3">
    <source>
        <dbReference type="ARBA" id="ARBA00022722"/>
    </source>
</evidence>
<dbReference type="PANTHER" id="PTHR46986">
    <property type="entry name" value="ENDORIBONUCLEASE YBEY, CHLOROPLASTIC"/>
    <property type="match status" value="1"/>
</dbReference>
<evidence type="ECO:0008006" key="9">
    <source>
        <dbReference type="Google" id="ProtNLM"/>
    </source>
</evidence>
<keyword evidence="3" id="KW-0540">Nuclease</keyword>
<evidence type="ECO:0000256" key="7">
    <source>
        <dbReference type="ARBA" id="ARBA00022833"/>
    </source>
</evidence>
<gene>
    <name evidence="8" type="ORF">METZ01_LOCUS23670</name>
</gene>
<proteinExistence type="inferred from homology"/>
<evidence type="ECO:0000256" key="2">
    <source>
        <dbReference type="ARBA" id="ARBA00010875"/>
    </source>
</evidence>
<sequence>VEIQVSGESLAAASKAWLQQAVSLVFQSAGLSEGEISLTLLDDDSIRELNRTYLGKDVPTDVISFALHEGDEAVLGDVYVGYEQAAIQAVEAGVSVEEELARLSIHGTLHVLGYDHPDTEARFSSEMFVLQESLVQRLLDEAI</sequence>
<protein>
    <recommendedName>
        <fullName evidence="9">rRNA maturation RNase YbeY</fullName>
    </recommendedName>
</protein>
<keyword evidence="5" id="KW-0255">Endonuclease</keyword>
<dbReference type="EMBL" id="UINC01001102">
    <property type="protein sequence ID" value="SUZ70816.1"/>
    <property type="molecule type" value="Genomic_DNA"/>
</dbReference>
<keyword evidence="4" id="KW-0479">Metal-binding</keyword>
<dbReference type="Gene3D" id="3.40.390.30">
    <property type="entry name" value="Metalloproteases ('zincins'), catalytic domain"/>
    <property type="match status" value="1"/>
</dbReference>
<comment type="cofactor">
    <cofactor evidence="1">
        <name>Zn(2+)</name>
        <dbReference type="ChEBI" id="CHEBI:29105"/>
    </cofactor>
</comment>
<organism evidence="8">
    <name type="scientific">marine metagenome</name>
    <dbReference type="NCBI Taxonomy" id="408172"/>
    <lineage>
        <taxon>unclassified sequences</taxon>
        <taxon>metagenomes</taxon>
        <taxon>ecological metagenomes</taxon>
    </lineage>
</organism>
<comment type="similarity">
    <text evidence="2">Belongs to the endoribonuclease YbeY family.</text>
</comment>
<dbReference type="AlphaFoldDB" id="A0A381PUR8"/>
<dbReference type="NCBIfam" id="TIGR00043">
    <property type="entry name" value="rRNA maturation RNase YbeY"/>
    <property type="match status" value="1"/>
</dbReference>
<evidence type="ECO:0000256" key="6">
    <source>
        <dbReference type="ARBA" id="ARBA00022801"/>
    </source>
</evidence>
<evidence type="ECO:0000313" key="8">
    <source>
        <dbReference type="EMBL" id="SUZ70816.1"/>
    </source>
</evidence>
<keyword evidence="7" id="KW-0862">Zinc</keyword>
<dbReference type="GO" id="GO:0006364">
    <property type="term" value="P:rRNA processing"/>
    <property type="evidence" value="ECO:0007669"/>
    <property type="project" value="InterPro"/>
</dbReference>
<dbReference type="Pfam" id="PF02130">
    <property type="entry name" value="YbeY"/>
    <property type="match status" value="1"/>
</dbReference>
<evidence type="ECO:0000256" key="4">
    <source>
        <dbReference type="ARBA" id="ARBA00022723"/>
    </source>
</evidence>
<dbReference type="InterPro" id="IPR023091">
    <property type="entry name" value="MetalPrtase_cat_dom_sf_prd"/>
</dbReference>
<dbReference type="HAMAP" id="MF_00009">
    <property type="entry name" value="Endoribonucl_YbeY"/>
    <property type="match status" value="1"/>
</dbReference>
<evidence type="ECO:0000256" key="5">
    <source>
        <dbReference type="ARBA" id="ARBA00022759"/>
    </source>
</evidence>
<dbReference type="GO" id="GO:0004222">
    <property type="term" value="F:metalloendopeptidase activity"/>
    <property type="evidence" value="ECO:0007669"/>
    <property type="project" value="InterPro"/>
</dbReference>
<dbReference type="PANTHER" id="PTHR46986:SF1">
    <property type="entry name" value="ENDORIBONUCLEASE YBEY, CHLOROPLASTIC"/>
    <property type="match status" value="1"/>
</dbReference>